<dbReference type="Proteomes" id="UP001164726">
    <property type="component" value="Chromosome"/>
</dbReference>
<dbReference type="KEGG" id="fhl:OE105_06825"/>
<sequence length="118" mass="14141">MRIIDFHGVELEKVKGSFQDYFNESFVTYVEDGKEKVFSVLYLRYFEDNYTEFTPFDQNPLWEINGKPCYIKDITALFYLLTKNPRRNQRRIYICDGKEFASIFEGMDKEKGLSILFQ</sequence>
<dbReference type="RefSeq" id="WP_275422017.1">
    <property type="nucleotide sequence ID" value="NZ_CP106877.1"/>
</dbReference>
<accession>A0A9E8M240</accession>
<gene>
    <name evidence="1" type="ORF">OE105_06825</name>
</gene>
<proteinExistence type="predicted"/>
<dbReference type="EMBL" id="CP106877">
    <property type="protein sequence ID" value="WAA13806.1"/>
    <property type="molecule type" value="Genomic_DNA"/>
</dbReference>
<evidence type="ECO:0000313" key="1">
    <source>
        <dbReference type="EMBL" id="WAA13806.1"/>
    </source>
</evidence>
<protein>
    <submittedName>
        <fullName evidence="1">Uncharacterized protein</fullName>
    </submittedName>
</protein>
<evidence type="ECO:0000313" key="2">
    <source>
        <dbReference type="Proteomes" id="UP001164726"/>
    </source>
</evidence>
<keyword evidence="2" id="KW-1185">Reference proteome</keyword>
<name>A0A9E8M240_9BACI</name>
<reference evidence="1" key="1">
    <citation type="submission" date="2022-09" db="EMBL/GenBank/DDBJ databases">
        <title>Complete Genomes of Fervidibacillus albus and Fervidibacillus halotolerans isolated from tidal flat sediments.</title>
        <authorList>
            <person name="Kwon K.K."/>
            <person name="Yang S.-H."/>
            <person name="Park M.J."/>
            <person name="Oh H.-M."/>
        </authorList>
    </citation>
    <scope>NUCLEOTIDE SEQUENCE</scope>
    <source>
        <strain evidence="1">MEBiC13594</strain>
    </source>
</reference>
<dbReference type="AlphaFoldDB" id="A0A9E8M240"/>
<organism evidence="1 2">
    <name type="scientific">Fervidibacillus halotolerans</name>
    <dbReference type="NCBI Taxonomy" id="2980027"/>
    <lineage>
        <taxon>Bacteria</taxon>
        <taxon>Bacillati</taxon>
        <taxon>Bacillota</taxon>
        <taxon>Bacilli</taxon>
        <taxon>Bacillales</taxon>
        <taxon>Bacillaceae</taxon>
        <taxon>Fervidibacillus</taxon>
    </lineage>
</organism>